<keyword evidence="3" id="KW-1185">Reference proteome</keyword>
<accession>A0AAD4HJU6</accession>
<reference evidence="2" key="1">
    <citation type="journal article" date="2020" name="New Phytol.">
        <title>Comparative genomics reveals dynamic genome evolution in host specialist ectomycorrhizal fungi.</title>
        <authorList>
            <person name="Lofgren L.A."/>
            <person name="Nguyen N.H."/>
            <person name="Vilgalys R."/>
            <person name="Ruytinx J."/>
            <person name="Liao H.L."/>
            <person name="Branco S."/>
            <person name="Kuo A."/>
            <person name="LaButti K."/>
            <person name="Lipzen A."/>
            <person name="Andreopoulos W."/>
            <person name="Pangilinan J."/>
            <person name="Riley R."/>
            <person name="Hundley H."/>
            <person name="Na H."/>
            <person name="Barry K."/>
            <person name="Grigoriev I.V."/>
            <person name="Stajich J.E."/>
            <person name="Kennedy P.G."/>
        </authorList>
    </citation>
    <scope>NUCLEOTIDE SEQUENCE</scope>
    <source>
        <strain evidence="2">FC203</strain>
    </source>
</reference>
<proteinExistence type="predicted"/>
<evidence type="ECO:0000313" key="3">
    <source>
        <dbReference type="Proteomes" id="UP001195769"/>
    </source>
</evidence>
<gene>
    <name evidence="2" type="ORF">F5891DRAFT_1044565</name>
</gene>
<feature type="compositionally biased region" description="Polar residues" evidence="1">
    <location>
        <begin position="363"/>
        <end position="372"/>
    </location>
</feature>
<comment type="caution">
    <text evidence="2">The sequence shown here is derived from an EMBL/GenBank/DDBJ whole genome shotgun (WGS) entry which is preliminary data.</text>
</comment>
<dbReference type="AlphaFoldDB" id="A0AAD4HJU6"/>
<dbReference type="GeneID" id="64656493"/>
<organism evidence="2 3">
    <name type="scientific">Suillus fuscotomentosus</name>
    <dbReference type="NCBI Taxonomy" id="1912939"/>
    <lineage>
        <taxon>Eukaryota</taxon>
        <taxon>Fungi</taxon>
        <taxon>Dikarya</taxon>
        <taxon>Basidiomycota</taxon>
        <taxon>Agaricomycotina</taxon>
        <taxon>Agaricomycetes</taxon>
        <taxon>Agaricomycetidae</taxon>
        <taxon>Boletales</taxon>
        <taxon>Suillineae</taxon>
        <taxon>Suillaceae</taxon>
        <taxon>Suillus</taxon>
    </lineage>
</organism>
<feature type="region of interest" description="Disordered" evidence="1">
    <location>
        <begin position="318"/>
        <end position="387"/>
    </location>
</feature>
<evidence type="ECO:0000313" key="2">
    <source>
        <dbReference type="EMBL" id="KAG1898124.1"/>
    </source>
</evidence>
<feature type="compositionally biased region" description="Polar residues" evidence="1">
    <location>
        <begin position="318"/>
        <end position="331"/>
    </location>
</feature>
<dbReference type="EMBL" id="JABBWK010000041">
    <property type="protein sequence ID" value="KAG1898124.1"/>
    <property type="molecule type" value="Genomic_DNA"/>
</dbReference>
<sequence length="486" mass="55432">MADPSLEVCPDFDGPAYANICDDIRRATGQSQEDVVTRLTQSWTDGHNQRVNEWNLNREQEAAEAAEIEQARAAQEEEARILREAEAEKEKAEAEEKKPKMGSFDETVSVGDSISPRPSQYAIQKLNNFDYIELWYFSPDGCKEALRTARSVADDFGLTRVDDQLTIRPAYAFKASKSAIADHDLPFLTFLRAKNLFLMQLSKAKWPQSHIDALSLFFWHLENHPIRNNSEIGDTVILHYASRVRLDWHDRLKRDEGFNIAIINETLLRAINEELWDRIRSKTLMAMPVSSLHGRQHPPQCSPTSRPYTHLTSLLQPKTSEYPLPQSQNRKSSYRDHHRDSRRDNHDYNRRSSRSRSPRRSGNDNQKSSPDNSKSRNSHKRDFSQSAGTRGRSACAVCLGRFSHDIQRCEATTLWDGSTSYSRKTQDNRLVNPQGNPLCFKWQHPNGCHAGNHEFHHECSGCGSKDHGAQNCPRGEKVQGSHAVQT</sequence>
<feature type="compositionally biased region" description="Basic and acidic residues" evidence="1">
    <location>
        <begin position="86"/>
        <end position="99"/>
    </location>
</feature>
<feature type="compositionally biased region" description="Basic and acidic residues" evidence="1">
    <location>
        <begin position="333"/>
        <end position="350"/>
    </location>
</feature>
<dbReference type="Proteomes" id="UP001195769">
    <property type="component" value="Unassembled WGS sequence"/>
</dbReference>
<feature type="region of interest" description="Disordered" evidence="1">
    <location>
        <begin position="290"/>
        <end position="309"/>
    </location>
</feature>
<name>A0AAD4HJU6_9AGAM</name>
<protein>
    <submittedName>
        <fullName evidence="2">Uncharacterized protein</fullName>
    </submittedName>
</protein>
<feature type="region of interest" description="Disordered" evidence="1">
    <location>
        <begin position="86"/>
        <end position="109"/>
    </location>
</feature>
<dbReference type="RefSeq" id="XP_041223700.1">
    <property type="nucleotide sequence ID" value="XM_041362195.1"/>
</dbReference>
<evidence type="ECO:0000256" key="1">
    <source>
        <dbReference type="SAM" id="MobiDB-lite"/>
    </source>
</evidence>